<evidence type="ECO:0000313" key="2">
    <source>
        <dbReference type="Proteomes" id="UP000247409"/>
    </source>
</evidence>
<dbReference type="AlphaFoldDB" id="A0A2V3IQX9"/>
<name>A0A2V3IQX9_9FLOR</name>
<evidence type="ECO:0000313" key="1">
    <source>
        <dbReference type="EMBL" id="PXF44494.1"/>
    </source>
</evidence>
<reference evidence="1 2" key="1">
    <citation type="journal article" date="2018" name="Mol. Biol. Evol.">
        <title>Analysis of the draft genome of the red seaweed Gracilariopsis chorda provides insights into genome size evolution in Rhodophyta.</title>
        <authorList>
            <person name="Lee J."/>
            <person name="Yang E.C."/>
            <person name="Graf L."/>
            <person name="Yang J.H."/>
            <person name="Qiu H."/>
            <person name="Zel Zion U."/>
            <person name="Chan C.X."/>
            <person name="Stephens T.G."/>
            <person name="Weber A.P.M."/>
            <person name="Boo G.H."/>
            <person name="Boo S.M."/>
            <person name="Kim K.M."/>
            <person name="Shin Y."/>
            <person name="Jung M."/>
            <person name="Lee S.J."/>
            <person name="Yim H.S."/>
            <person name="Lee J.H."/>
            <person name="Bhattacharya D."/>
            <person name="Yoon H.S."/>
        </authorList>
    </citation>
    <scope>NUCLEOTIDE SEQUENCE [LARGE SCALE GENOMIC DNA]</scope>
    <source>
        <strain evidence="1 2">SKKU-2015</strain>
        <tissue evidence="1">Whole body</tissue>
    </source>
</reference>
<keyword evidence="2" id="KW-1185">Reference proteome</keyword>
<sequence length="58" mass="6604">MFEEPTRLHARKVCNPLLDIDGSIYLNGHSSVLERNIISQKYDEVELIVGFKQKTVAS</sequence>
<organism evidence="1 2">
    <name type="scientific">Gracilariopsis chorda</name>
    <dbReference type="NCBI Taxonomy" id="448386"/>
    <lineage>
        <taxon>Eukaryota</taxon>
        <taxon>Rhodophyta</taxon>
        <taxon>Florideophyceae</taxon>
        <taxon>Rhodymeniophycidae</taxon>
        <taxon>Gracilariales</taxon>
        <taxon>Gracilariaceae</taxon>
        <taxon>Gracilariopsis</taxon>
    </lineage>
</organism>
<comment type="caution">
    <text evidence="1">The sequence shown here is derived from an EMBL/GenBank/DDBJ whole genome shotgun (WGS) entry which is preliminary data.</text>
</comment>
<protein>
    <submittedName>
        <fullName evidence="1">Uncharacterized protein</fullName>
    </submittedName>
</protein>
<accession>A0A2V3IQX9</accession>
<proteinExistence type="predicted"/>
<dbReference type="Proteomes" id="UP000247409">
    <property type="component" value="Unassembled WGS sequence"/>
</dbReference>
<gene>
    <name evidence="1" type="ORF">BWQ96_05766</name>
</gene>
<dbReference type="EMBL" id="NBIV01000089">
    <property type="protein sequence ID" value="PXF44494.1"/>
    <property type="molecule type" value="Genomic_DNA"/>
</dbReference>